<evidence type="ECO:0000313" key="3">
    <source>
        <dbReference type="Proteomes" id="UP001497457"/>
    </source>
</evidence>
<keyword evidence="3" id="KW-1185">Reference proteome</keyword>
<dbReference type="InterPro" id="IPR057135">
    <property type="entry name" value="At4g27190-like_LRR"/>
</dbReference>
<dbReference type="EMBL" id="OZ075142">
    <property type="protein sequence ID" value="CAL5035012.1"/>
    <property type="molecule type" value="Genomic_DNA"/>
</dbReference>
<dbReference type="InterPro" id="IPR032675">
    <property type="entry name" value="LRR_dom_sf"/>
</dbReference>
<dbReference type="Proteomes" id="UP001497457">
    <property type="component" value="Chromosome 32b"/>
</dbReference>
<reference evidence="2" key="1">
    <citation type="submission" date="2024-10" db="EMBL/GenBank/DDBJ databases">
        <authorList>
            <person name="Ryan C."/>
        </authorList>
    </citation>
    <scope>NUCLEOTIDE SEQUENCE [LARGE SCALE GENOMIC DNA]</scope>
</reference>
<dbReference type="Pfam" id="PF23247">
    <property type="entry name" value="LRR_RPS2"/>
    <property type="match status" value="1"/>
</dbReference>
<gene>
    <name evidence="2" type="ORF">URODEC1_LOCUS83340</name>
</gene>
<sequence>MLQAIGSYVSYCFLLTPLQAIGSTDVNGTIEEIFRYLRHNRDQKVIYFYGWGGFGTAPVLRSMAQELLSIKDKKSPPELCFDTIIYIDCSAWESRRVMQRKIAEELKLDHRTMAMFDKQDEEDGFNGVDHGSRDVVPGVSQVIAQSLVNRKFMMIFLNGSDDEVDVSRFGISPNNYLDHVIVWTFKRRSLIIDAHHDEIASKLRHTQLFVYNVFSADKITSSNFHELLYHEAANIVSRQSWVRGIDLTMVTECCLFELFLQYSFHSTVGFDWVVHAPNFWTCDGIIKGDTRKISDTLHQEIRWVCDASVLAELMKDLEAPFLVLRDAIPIFGKRPCRWVCVTSKNLTIQDDTRAVLERASSLFIALDNYVNSQGLPNGLFRHFINLGVLILSSCAFSFISPPFVHCTGLRFLGLDHCIDDNTSEGENNTNWIWLQSLWVLDIRYTKWDKILSKENMDIMAQIKELNIEGHMCWQLTSRIQGRLPCLQKLRITKPTHKADTTSIDCYSSPVDKIDLETLDLSGNTEMKNLPECLSMAKSLQILILDGCDALENVVISDGLRSSLRSFNFDGYGPITHYRTSFSPLASFEPKQPSGKDKRTIKASKISLQGCKKLETLFIRGLPNLLELDLSGCQIMVLDLTTMVVNVPGLKRLFLLGCENLRAIIWGSIDSMKQLKLELLCIDTRPKRTLGFTRPSLAKHEHFRLQLHAILADVRLARSLYLLVFHYAYQRGYEDIYFHIHVTSSEEYGRGVQLETTGKYMAKPSIEPQEHVQVSRYGYAFSKVGDAPMLVFPEPPTGQLDRHIQISDGSHGLESELAHPYSFNYLVEKHAESLHEHDALTSASMPAGRWKRLRWCRIERCPNMVTVFPPDAEGHDALQTFWASDLLKADCIWSKGSRDNPFSLQNLQHLQLRSCPRLQFVLPVWVQYFPSLKTLHIIHCGDLRHIFVLEGKYPAGLVPAVLFPKLTTIHLHDLPKLQQICEVKMFAPALETIRIRGCFGLRRLPTLLGGRQGVTVKKPTVEMEKDVWDALEWDGLAAGHHPDLFEPPVHSRYYRRRRLLRGTVLR</sequence>
<proteinExistence type="predicted"/>
<dbReference type="PANTHER" id="PTHR33463:SF194">
    <property type="entry name" value="OS04G0431700 PROTEIN"/>
    <property type="match status" value="1"/>
</dbReference>
<protein>
    <recommendedName>
        <fullName evidence="1">Disease resistance protein At4g27190-like leucine-rich repeats domain-containing protein</fullName>
    </recommendedName>
</protein>
<organism evidence="2 3">
    <name type="scientific">Urochloa decumbens</name>
    <dbReference type="NCBI Taxonomy" id="240449"/>
    <lineage>
        <taxon>Eukaryota</taxon>
        <taxon>Viridiplantae</taxon>
        <taxon>Streptophyta</taxon>
        <taxon>Embryophyta</taxon>
        <taxon>Tracheophyta</taxon>
        <taxon>Spermatophyta</taxon>
        <taxon>Magnoliopsida</taxon>
        <taxon>Liliopsida</taxon>
        <taxon>Poales</taxon>
        <taxon>Poaceae</taxon>
        <taxon>PACMAD clade</taxon>
        <taxon>Panicoideae</taxon>
        <taxon>Panicodae</taxon>
        <taxon>Paniceae</taxon>
        <taxon>Melinidinae</taxon>
        <taxon>Urochloa</taxon>
    </lineage>
</organism>
<dbReference type="AlphaFoldDB" id="A0ABC9D9X3"/>
<dbReference type="PANTHER" id="PTHR33463">
    <property type="entry name" value="NB-ARC DOMAIN-CONTAINING PROTEIN-RELATED"/>
    <property type="match status" value="1"/>
</dbReference>
<evidence type="ECO:0000313" key="2">
    <source>
        <dbReference type="EMBL" id="CAL5035012.1"/>
    </source>
</evidence>
<name>A0ABC9D9X3_9POAL</name>
<accession>A0ABC9D9X3</accession>
<dbReference type="SUPFAM" id="SSF52058">
    <property type="entry name" value="L domain-like"/>
    <property type="match status" value="1"/>
</dbReference>
<dbReference type="InterPro" id="IPR050905">
    <property type="entry name" value="Plant_NBS-LRR"/>
</dbReference>
<evidence type="ECO:0000259" key="1">
    <source>
        <dbReference type="Pfam" id="PF23247"/>
    </source>
</evidence>
<feature type="domain" description="Disease resistance protein At4g27190-like leucine-rich repeats" evidence="1">
    <location>
        <begin position="891"/>
        <end position="1003"/>
    </location>
</feature>
<dbReference type="Gene3D" id="3.80.10.10">
    <property type="entry name" value="Ribonuclease Inhibitor"/>
    <property type="match status" value="3"/>
</dbReference>